<dbReference type="AlphaFoldDB" id="A0A4S8RR69"/>
<dbReference type="InterPro" id="IPR029044">
    <property type="entry name" value="Nucleotide-diphossugar_trans"/>
</dbReference>
<organism evidence="2 3">
    <name type="scientific">Flagellimonas alvinocaridis</name>
    <dbReference type="NCBI Taxonomy" id="2530200"/>
    <lineage>
        <taxon>Bacteria</taxon>
        <taxon>Pseudomonadati</taxon>
        <taxon>Bacteroidota</taxon>
        <taxon>Flavobacteriia</taxon>
        <taxon>Flavobacteriales</taxon>
        <taxon>Flavobacteriaceae</taxon>
        <taxon>Flagellimonas</taxon>
    </lineage>
</organism>
<reference evidence="2 3" key="1">
    <citation type="submission" date="2019-03" db="EMBL/GenBank/DDBJ databases">
        <title>Muricauda SCR12 sp.nov, a marine bacterium isolated from Pacific Ocean:the Okinawa trough.</title>
        <authorList>
            <person name="Liu L."/>
        </authorList>
    </citation>
    <scope>NUCLEOTIDE SEQUENCE [LARGE SCALE GENOMIC DNA]</scope>
    <source>
        <strain evidence="2 3">SCR12</strain>
    </source>
</reference>
<evidence type="ECO:0000313" key="3">
    <source>
        <dbReference type="Proteomes" id="UP000310406"/>
    </source>
</evidence>
<sequence>MKIIVPMAGRGSRLRPHTLTVPKPLIPVAGKPIVHRLVSDIAKVLGEPIEEVAFILGDPAFFGDDVVESLMELAKELGAKGSIYRQDQPLGTGHAIMSAKESLSGPAVIAYADTLIRADFDLDKTADSVIWVKQVERPEAFGVVKLSKDNHIVELVEKPKEFVSDLAVIGIYYFKDVAVLKNELQHVLDNDITNGGEYQINDGIKRMMEKGMKFVPGQVDEWMDCGNKNVTVETNQRMLGFLEKDGEKLIADSVKTENANIIEPCFIGENVVLKNTTVGPFVSVGANTVLENSTVKNSLIQKNSKISNANLDNAMIGNHVVFNGNFETISIGDYSVME</sequence>
<protein>
    <submittedName>
        <fullName evidence="2">Nucleotidyltransferase</fullName>
    </submittedName>
</protein>
<dbReference type="PANTHER" id="PTHR42883">
    <property type="entry name" value="GLUCOSE-1-PHOSPHATE THYMIDYLTRANSFERASE"/>
    <property type="match status" value="1"/>
</dbReference>
<dbReference type="Pfam" id="PF00483">
    <property type="entry name" value="NTP_transferase"/>
    <property type="match status" value="1"/>
</dbReference>
<dbReference type="EMBL" id="SNTZ01000001">
    <property type="protein sequence ID" value="THV61198.1"/>
    <property type="molecule type" value="Genomic_DNA"/>
</dbReference>
<dbReference type="Gene3D" id="2.160.10.10">
    <property type="entry name" value="Hexapeptide repeat proteins"/>
    <property type="match status" value="1"/>
</dbReference>
<keyword evidence="3" id="KW-1185">Reference proteome</keyword>
<name>A0A4S8RR69_9FLAO</name>
<evidence type="ECO:0000259" key="1">
    <source>
        <dbReference type="Pfam" id="PF00483"/>
    </source>
</evidence>
<gene>
    <name evidence="2" type="ORF">EZV76_02400</name>
</gene>
<dbReference type="GO" id="GO:0016740">
    <property type="term" value="F:transferase activity"/>
    <property type="evidence" value="ECO:0007669"/>
    <property type="project" value="UniProtKB-KW"/>
</dbReference>
<accession>A0A4S8RR69</accession>
<dbReference type="InterPro" id="IPR005835">
    <property type="entry name" value="NTP_transferase_dom"/>
</dbReference>
<dbReference type="RefSeq" id="WP_136564982.1">
    <property type="nucleotide sequence ID" value="NZ_SNTZ01000001.1"/>
</dbReference>
<dbReference type="PANTHER" id="PTHR42883:SF2">
    <property type="entry name" value="THYMIDYLYLTRANSFERASE"/>
    <property type="match status" value="1"/>
</dbReference>
<dbReference type="Proteomes" id="UP000310406">
    <property type="component" value="Unassembled WGS sequence"/>
</dbReference>
<dbReference type="SUPFAM" id="SSF53448">
    <property type="entry name" value="Nucleotide-diphospho-sugar transferases"/>
    <property type="match status" value="1"/>
</dbReference>
<feature type="domain" description="Nucleotidyl transferase" evidence="1">
    <location>
        <begin position="7"/>
        <end position="236"/>
    </location>
</feature>
<evidence type="ECO:0000313" key="2">
    <source>
        <dbReference type="EMBL" id="THV61198.1"/>
    </source>
</evidence>
<dbReference type="OrthoDB" id="9803871at2"/>
<comment type="caution">
    <text evidence="2">The sequence shown here is derived from an EMBL/GenBank/DDBJ whole genome shotgun (WGS) entry which is preliminary data.</text>
</comment>
<proteinExistence type="predicted"/>
<keyword evidence="2" id="KW-0808">Transferase</keyword>
<dbReference type="CDD" id="cd04181">
    <property type="entry name" value="NTP_transferase"/>
    <property type="match status" value="1"/>
</dbReference>
<dbReference type="Gene3D" id="3.90.550.10">
    <property type="entry name" value="Spore Coat Polysaccharide Biosynthesis Protein SpsA, Chain A"/>
    <property type="match status" value="1"/>
</dbReference>